<proteinExistence type="predicted"/>
<dbReference type="AlphaFoldDB" id="A0AAD7CXM4"/>
<feature type="compositionally biased region" description="Low complexity" evidence="1">
    <location>
        <begin position="205"/>
        <end position="227"/>
    </location>
</feature>
<evidence type="ECO:0000313" key="2">
    <source>
        <dbReference type="EMBL" id="KAJ7669000.1"/>
    </source>
</evidence>
<evidence type="ECO:0000256" key="1">
    <source>
        <dbReference type="SAM" id="MobiDB-lite"/>
    </source>
</evidence>
<feature type="compositionally biased region" description="Pro residues" evidence="1">
    <location>
        <begin position="184"/>
        <end position="204"/>
    </location>
</feature>
<reference evidence="2" key="1">
    <citation type="submission" date="2023-03" db="EMBL/GenBank/DDBJ databases">
        <title>Massive genome expansion in bonnet fungi (Mycena s.s.) driven by repeated elements and novel gene families across ecological guilds.</title>
        <authorList>
            <consortium name="Lawrence Berkeley National Laboratory"/>
            <person name="Harder C.B."/>
            <person name="Miyauchi S."/>
            <person name="Viragh M."/>
            <person name="Kuo A."/>
            <person name="Thoen E."/>
            <person name="Andreopoulos B."/>
            <person name="Lu D."/>
            <person name="Skrede I."/>
            <person name="Drula E."/>
            <person name="Henrissat B."/>
            <person name="Morin E."/>
            <person name="Kohler A."/>
            <person name="Barry K."/>
            <person name="LaButti K."/>
            <person name="Morin E."/>
            <person name="Salamov A."/>
            <person name="Lipzen A."/>
            <person name="Mereny Z."/>
            <person name="Hegedus B."/>
            <person name="Baldrian P."/>
            <person name="Stursova M."/>
            <person name="Weitz H."/>
            <person name="Taylor A."/>
            <person name="Grigoriev I.V."/>
            <person name="Nagy L.G."/>
            <person name="Martin F."/>
            <person name="Kauserud H."/>
        </authorList>
    </citation>
    <scope>NUCLEOTIDE SEQUENCE</scope>
    <source>
        <strain evidence="2">CBHHK067</strain>
    </source>
</reference>
<feature type="compositionally biased region" description="Basic and acidic residues" evidence="1">
    <location>
        <begin position="253"/>
        <end position="263"/>
    </location>
</feature>
<comment type="caution">
    <text evidence="2">The sequence shown here is derived from an EMBL/GenBank/DDBJ whole genome shotgun (WGS) entry which is preliminary data.</text>
</comment>
<dbReference type="EMBL" id="JARKIE010000190">
    <property type="protein sequence ID" value="KAJ7669000.1"/>
    <property type="molecule type" value="Genomic_DNA"/>
</dbReference>
<feature type="compositionally biased region" description="Pro residues" evidence="1">
    <location>
        <begin position="270"/>
        <end position="285"/>
    </location>
</feature>
<feature type="compositionally biased region" description="Low complexity" evidence="1">
    <location>
        <begin position="71"/>
        <end position="81"/>
    </location>
</feature>
<sequence length="364" mass="39399">MSMARSRQAPLVKTAAPIVHAEDSQPNESIGKRRAIPSLVVPSQPPSRNDRKQWMNKRGGYQNPTGNYGESSSASGSRRGPYPTPIPPPRSAPTRDNPPYIPPIQTVHYPAAPPSFNRFAGPSNFRRSSLNNSSIFTPAPVHFMQTAAPPERESTLSMPIRAYPQIPFFAAGPSNIPTENTFNRPPPNPSSTAQPAPPRRPPPAVARVPSPHPSSTSTSASINSTDPTPAPQPAAAPSEQPTLGSPPPHKRRRVDEPTIKTEDAPVSLPRAPPPAPRDSSPPPTPQIKLEPRTPSPPPSPPPRRSATSGSKRYFPVPYDCTRASIDPEFVTNRRKWARSECGVLRDLGLKVAKFFFRAGTTGWS</sequence>
<evidence type="ECO:0000313" key="3">
    <source>
        <dbReference type="Proteomes" id="UP001221757"/>
    </source>
</evidence>
<accession>A0AAD7CXM4</accession>
<feature type="region of interest" description="Disordered" evidence="1">
    <location>
        <begin position="1"/>
        <end position="123"/>
    </location>
</feature>
<keyword evidence="3" id="KW-1185">Reference proteome</keyword>
<organism evidence="2 3">
    <name type="scientific">Mycena rosella</name>
    <name type="common">Pink bonnet</name>
    <name type="synonym">Agaricus rosellus</name>
    <dbReference type="NCBI Taxonomy" id="1033263"/>
    <lineage>
        <taxon>Eukaryota</taxon>
        <taxon>Fungi</taxon>
        <taxon>Dikarya</taxon>
        <taxon>Basidiomycota</taxon>
        <taxon>Agaricomycotina</taxon>
        <taxon>Agaricomycetes</taxon>
        <taxon>Agaricomycetidae</taxon>
        <taxon>Agaricales</taxon>
        <taxon>Marasmiineae</taxon>
        <taxon>Mycenaceae</taxon>
        <taxon>Mycena</taxon>
    </lineage>
</organism>
<gene>
    <name evidence="2" type="ORF">B0H17DRAFT_216185</name>
</gene>
<feature type="region of interest" description="Disordered" evidence="1">
    <location>
        <begin position="168"/>
        <end position="317"/>
    </location>
</feature>
<dbReference type="Proteomes" id="UP001221757">
    <property type="component" value="Unassembled WGS sequence"/>
</dbReference>
<name>A0AAD7CXM4_MYCRO</name>
<feature type="compositionally biased region" description="Pro residues" evidence="1">
    <location>
        <begin position="293"/>
        <end position="303"/>
    </location>
</feature>
<protein>
    <submittedName>
        <fullName evidence="2">Uncharacterized protein</fullName>
    </submittedName>
</protein>
<feature type="compositionally biased region" description="Pro residues" evidence="1">
    <location>
        <begin position="82"/>
        <end position="91"/>
    </location>
</feature>